<dbReference type="RefSeq" id="WP_129604816.1">
    <property type="nucleotide sequence ID" value="NZ_SBLB01000007.1"/>
</dbReference>
<keyword evidence="2" id="KW-1185">Reference proteome</keyword>
<accession>A0A4Q2UJQ1</accession>
<gene>
    <name evidence="1" type="ORF">EQG79_23780</name>
</gene>
<reference evidence="1 2" key="1">
    <citation type="submission" date="2019-01" db="EMBL/GenBank/DDBJ databases">
        <title>Spirosoma flava sp. nov., a propanil-degrading bacterium isolated from herbicide-contaminated soil.</title>
        <authorList>
            <person name="Zhang L."/>
            <person name="Jiang J.-D."/>
        </authorList>
    </citation>
    <scope>NUCLEOTIDE SEQUENCE [LARGE SCALE GENOMIC DNA]</scope>
    <source>
        <strain evidence="1 2">TY50</strain>
    </source>
</reference>
<dbReference type="AlphaFoldDB" id="A0A4Q2UJQ1"/>
<comment type="caution">
    <text evidence="1">The sequence shown here is derived from an EMBL/GenBank/DDBJ whole genome shotgun (WGS) entry which is preliminary data.</text>
</comment>
<evidence type="ECO:0000313" key="1">
    <source>
        <dbReference type="EMBL" id="RYC67725.1"/>
    </source>
</evidence>
<protein>
    <submittedName>
        <fullName evidence="1">Uncharacterized protein</fullName>
    </submittedName>
</protein>
<evidence type="ECO:0000313" key="2">
    <source>
        <dbReference type="Proteomes" id="UP000290407"/>
    </source>
</evidence>
<organism evidence="1 2">
    <name type="scientific">Spirosoma sordidisoli</name>
    <dbReference type="NCBI Taxonomy" id="2502893"/>
    <lineage>
        <taxon>Bacteria</taxon>
        <taxon>Pseudomonadati</taxon>
        <taxon>Bacteroidota</taxon>
        <taxon>Cytophagia</taxon>
        <taxon>Cytophagales</taxon>
        <taxon>Cytophagaceae</taxon>
        <taxon>Spirosoma</taxon>
    </lineage>
</organism>
<proteinExistence type="predicted"/>
<name>A0A4Q2UJQ1_9BACT</name>
<dbReference type="EMBL" id="SBLB01000007">
    <property type="protein sequence ID" value="RYC67725.1"/>
    <property type="molecule type" value="Genomic_DNA"/>
</dbReference>
<dbReference type="Proteomes" id="UP000290407">
    <property type="component" value="Unassembled WGS sequence"/>
</dbReference>
<sequence length="92" mass="10652">MKDSETLKDALTRIGDAKYVKHLTPDAQQLTKAQITDFMNSKTDQEFKPETISSLRKFAKMRMKDGKSIFPYEKMEKLKYNESDDHMGGGTW</sequence>